<dbReference type="PANTHER" id="PTHR43245:SF11">
    <property type="entry name" value="LD23561P"/>
    <property type="match status" value="1"/>
</dbReference>
<evidence type="ECO:0000313" key="3">
    <source>
        <dbReference type="EMBL" id="KAH9628103.1"/>
    </source>
</evidence>
<dbReference type="Pfam" id="PF13460">
    <property type="entry name" value="NAD_binding_10"/>
    <property type="match status" value="1"/>
</dbReference>
<evidence type="ECO:0000259" key="2">
    <source>
        <dbReference type="Pfam" id="PF13460"/>
    </source>
</evidence>
<feature type="region of interest" description="Disordered" evidence="1">
    <location>
        <begin position="127"/>
        <end position="209"/>
    </location>
</feature>
<dbReference type="InterPro" id="IPR016040">
    <property type="entry name" value="NAD(P)-bd_dom"/>
</dbReference>
<reference evidence="3" key="1">
    <citation type="journal article" date="2021" name="G3 (Bethesda)">
        <title>Genome and transcriptome analysis of the beet armyworm Spodoptera exigua reveals targets for pest control. .</title>
        <authorList>
            <person name="Simon S."/>
            <person name="Breeschoten T."/>
            <person name="Jansen H.J."/>
            <person name="Dirks R.P."/>
            <person name="Schranz M.E."/>
            <person name="Ros V.I.D."/>
        </authorList>
    </citation>
    <scope>NUCLEOTIDE SEQUENCE</scope>
    <source>
        <strain evidence="3">TB_SE_WUR_2020</strain>
    </source>
</reference>
<comment type="caution">
    <text evidence="3">The sequence shown here is derived from an EMBL/GenBank/DDBJ whole genome shotgun (WGS) entry which is preliminary data.</text>
</comment>
<feature type="domain" description="NAD(P)-binding" evidence="2">
    <location>
        <begin position="38"/>
        <end position="126"/>
    </location>
</feature>
<dbReference type="Proteomes" id="UP000814243">
    <property type="component" value="Unassembled WGS sequence"/>
</dbReference>
<evidence type="ECO:0000313" key="4">
    <source>
        <dbReference type="Proteomes" id="UP000814243"/>
    </source>
</evidence>
<dbReference type="EMBL" id="JACEFF010000928">
    <property type="protein sequence ID" value="KAH9628103.1"/>
    <property type="molecule type" value="Genomic_DNA"/>
</dbReference>
<dbReference type="InterPro" id="IPR050177">
    <property type="entry name" value="Lipid_A_modif_metabolic_enz"/>
</dbReference>
<dbReference type="Gene3D" id="3.40.50.720">
    <property type="entry name" value="NAD(P)-binding Rossmann-like Domain"/>
    <property type="match status" value="1"/>
</dbReference>
<feature type="compositionally biased region" description="Basic and acidic residues" evidence="1">
    <location>
        <begin position="127"/>
        <end position="143"/>
    </location>
</feature>
<dbReference type="AlphaFoldDB" id="A0A922M192"/>
<name>A0A922M192_SPOEX</name>
<organism evidence="3 4">
    <name type="scientific">Spodoptera exigua</name>
    <name type="common">Beet armyworm</name>
    <name type="synonym">Noctua fulgens</name>
    <dbReference type="NCBI Taxonomy" id="7107"/>
    <lineage>
        <taxon>Eukaryota</taxon>
        <taxon>Metazoa</taxon>
        <taxon>Ecdysozoa</taxon>
        <taxon>Arthropoda</taxon>
        <taxon>Hexapoda</taxon>
        <taxon>Insecta</taxon>
        <taxon>Pterygota</taxon>
        <taxon>Neoptera</taxon>
        <taxon>Endopterygota</taxon>
        <taxon>Lepidoptera</taxon>
        <taxon>Glossata</taxon>
        <taxon>Ditrysia</taxon>
        <taxon>Noctuoidea</taxon>
        <taxon>Noctuidae</taxon>
        <taxon>Amphipyrinae</taxon>
        <taxon>Spodoptera</taxon>
    </lineage>
</organism>
<accession>A0A922M192</accession>
<gene>
    <name evidence="3" type="ORF">HF086_018319</name>
</gene>
<dbReference type="SUPFAM" id="SSF51735">
    <property type="entry name" value="NAD(P)-binding Rossmann-fold domains"/>
    <property type="match status" value="1"/>
</dbReference>
<dbReference type="GO" id="GO:0003824">
    <property type="term" value="F:catalytic activity"/>
    <property type="evidence" value="ECO:0007669"/>
    <property type="project" value="UniProtKB-ARBA"/>
</dbReference>
<protein>
    <recommendedName>
        <fullName evidence="2">NAD(P)-binding domain-containing protein</fullName>
    </recommendedName>
</protein>
<sequence length="209" mass="22597">MTSCASALDPGDGAVWGLVVNCAGETRVGQTEAVYSEGIYTLSLNVARQCAKLKVDRLVEISSGQMHSSDKPQKEDCAVEPWTTEAKMKSKVEKELKNMSGELNYTIIRPAIVTPTPLRRYLQASKRNDEAPMDSRPEDEHSPHGHSVSGRGSKRQAPDGVGGAVQQVRAATHAAGAQRWTRTPAEQAALSRWEEAAGDTPARCTGAYY</sequence>
<evidence type="ECO:0000256" key="1">
    <source>
        <dbReference type="SAM" id="MobiDB-lite"/>
    </source>
</evidence>
<dbReference type="PANTHER" id="PTHR43245">
    <property type="entry name" value="BIFUNCTIONAL POLYMYXIN RESISTANCE PROTEIN ARNA"/>
    <property type="match status" value="1"/>
</dbReference>
<dbReference type="InterPro" id="IPR036291">
    <property type="entry name" value="NAD(P)-bd_dom_sf"/>
</dbReference>
<proteinExistence type="predicted"/>